<reference evidence="4" key="1">
    <citation type="submission" date="2018-11" db="EMBL/GenBank/DDBJ databases">
        <title>Phylogenetic, genomic, and biogeographic characterization of a novel and ubiquitous marine invertebrate-associated Rickettsiales parasite, Candidatus Marinoinvertebrata rohwerii, gen. nov., sp. nov.</title>
        <authorList>
            <person name="Klinges J.G."/>
            <person name="Rosales S.M."/>
            <person name="Mcminds R."/>
            <person name="Shaver E.C."/>
            <person name="Shantz A."/>
            <person name="Peters E.C."/>
            <person name="Burkepile D.E."/>
            <person name="Silliman B.R."/>
            <person name="Vega Thurber R.L."/>
        </authorList>
    </citation>
    <scope>NUCLEOTIDE SEQUENCE [LARGE SCALE GENOMIC DNA]</scope>
    <source>
        <strain evidence="4">a_cerv_44</strain>
    </source>
</reference>
<dbReference type="OrthoDB" id="6758483at2"/>
<feature type="chain" id="PRO_5018739697" evidence="1">
    <location>
        <begin position="21"/>
        <end position="410"/>
    </location>
</feature>
<keyword evidence="4" id="KW-1185">Reference proteome</keyword>
<dbReference type="Gene3D" id="2.40.160.10">
    <property type="entry name" value="Porin"/>
    <property type="match status" value="1"/>
</dbReference>
<dbReference type="RefSeq" id="WP_126044707.1">
    <property type="nucleotide sequence ID" value="NZ_RXFM01000035.1"/>
</dbReference>
<sequence>MNKFLLTTALAGAVVFTAQAGDVETSISGSIDSKFVNTHQRDAFRKALSGPDAGNKLANNNIATDAYINFNIKGEVKDGLKYGGLVKLNANTSKSKKEVYLKDNERSVAEQVMAFLESGYGRVEVGNYTGVSESMKVNAGTFASATGGINGDAQYYWNAATFDGKDTKETFVQTANLPTNELGTFGLRGVNAAKLNYYTPEFSGFRFGATFIPNTKAFGTASQVAGLTKDASGFKNVFEAGLSYTTEVKEVGVKLAAVSQFGKNQNVNSPGTTDGKKHKNLRAFEVGTNLSYKGFTVGGSYGDWGKYDVVEQDSSQYGKTSYWTAGVGYANGPLSVSLTHLQSKKGATDNKKSAFNKLRNTVLGVDYKVAPGVLPYVEFASFKMNQATQKANPENNNKGHIIMTGIKLNF</sequence>
<organism evidence="3 4">
    <name type="scientific">Candidatus Aquarickettsia rohweri</name>
    <dbReference type="NCBI Taxonomy" id="2602574"/>
    <lineage>
        <taxon>Bacteria</taxon>
        <taxon>Pseudomonadati</taxon>
        <taxon>Pseudomonadota</taxon>
        <taxon>Alphaproteobacteria</taxon>
        <taxon>Rickettsiales</taxon>
        <taxon>Candidatus Midichloriaceae</taxon>
        <taxon>Candidatus Aquarickettsia</taxon>
    </lineage>
</organism>
<protein>
    <submittedName>
        <fullName evidence="3">Porin</fullName>
    </submittedName>
</protein>
<feature type="domain" description="Porin" evidence="2">
    <location>
        <begin position="8"/>
        <end position="383"/>
    </location>
</feature>
<dbReference type="Proteomes" id="UP000279470">
    <property type="component" value="Unassembled WGS sequence"/>
</dbReference>
<proteinExistence type="predicted"/>
<dbReference type="InterPro" id="IPR033900">
    <property type="entry name" value="Gram_neg_porin_domain"/>
</dbReference>
<dbReference type="SUPFAM" id="SSF56935">
    <property type="entry name" value="Porins"/>
    <property type="match status" value="1"/>
</dbReference>
<gene>
    <name evidence="3" type="ORF">EIC27_03220</name>
</gene>
<dbReference type="EMBL" id="RXFM01000035">
    <property type="protein sequence ID" value="RST67341.1"/>
    <property type="molecule type" value="Genomic_DNA"/>
</dbReference>
<dbReference type="AlphaFoldDB" id="A0A3R9Z8E2"/>
<feature type="signal peptide" evidence="1">
    <location>
        <begin position="1"/>
        <end position="20"/>
    </location>
</feature>
<name>A0A3R9Z8E2_9RICK</name>
<evidence type="ECO:0000313" key="4">
    <source>
        <dbReference type="Proteomes" id="UP000279470"/>
    </source>
</evidence>
<dbReference type="InterPro" id="IPR023614">
    <property type="entry name" value="Porin_dom_sf"/>
</dbReference>
<dbReference type="GO" id="GO:0016020">
    <property type="term" value="C:membrane"/>
    <property type="evidence" value="ECO:0007669"/>
    <property type="project" value="InterPro"/>
</dbReference>
<accession>A0A3R9Z8E2</accession>
<dbReference type="Pfam" id="PF13609">
    <property type="entry name" value="Porin_4"/>
    <property type="match status" value="1"/>
</dbReference>
<evidence type="ECO:0000313" key="3">
    <source>
        <dbReference type="EMBL" id="RST67341.1"/>
    </source>
</evidence>
<evidence type="ECO:0000256" key="1">
    <source>
        <dbReference type="SAM" id="SignalP"/>
    </source>
</evidence>
<comment type="caution">
    <text evidence="3">The sequence shown here is derived from an EMBL/GenBank/DDBJ whole genome shotgun (WGS) entry which is preliminary data.</text>
</comment>
<dbReference type="GO" id="GO:0015288">
    <property type="term" value="F:porin activity"/>
    <property type="evidence" value="ECO:0007669"/>
    <property type="project" value="InterPro"/>
</dbReference>
<keyword evidence="1" id="KW-0732">Signal</keyword>
<evidence type="ECO:0000259" key="2">
    <source>
        <dbReference type="Pfam" id="PF13609"/>
    </source>
</evidence>